<dbReference type="EMBL" id="UOEM01000043">
    <property type="protein sequence ID" value="VAW12388.1"/>
    <property type="molecule type" value="Genomic_DNA"/>
</dbReference>
<dbReference type="Pfam" id="PF13344">
    <property type="entry name" value="Hydrolase_6"/>
    <property type="match status" value="1"/>
</dbReference>
<dbReference type="InterPro" id="IPR023214">
    <property type="entry name" value="HAD_sf"/>
</dbReference>
<dbReference type="CDD" id="cd07525">
    <property type="entry name" value="HAD_like"/>
    <property type="match status" value="1"/>
</dbReference>
<dbReference type="Pfam" id="PF13242">
    <property type="entry name" value="Hydrolase_like"/>
    <property type="match status" value="1"/>
</dbReference>
<sequence>MPPHDPACRPVAKTPVQTGPAPDTLAGLAARYDVFFIDQYGVLHDGVTPYSGAIDALKALRAAGKRIVLLSNSGKRSAPNEKRLAGLGFDPEGYDVFLSSGEVAWAMLADTMIGKTIDAGAKCLLFTRDDDRSAIEGLDLVETQSGAQAQVILIAGSRGGEWSLDDYAQCLAGPAGRDVPCLCTNPDKVMLTRTGLQFGPGAIADLYVRLGGRVTWIGKPYAKIYHAALARAGSPDRARVVCIGDSVEHDIAGGANAGLATALVRTGIHAGADQSDLSGLFERYGAVPDTLIPGLIWAPDA</sequence>
<dbReference type="InterPro" id="IPR006356">
    <property type="entry name" value="HAD-SF_hydro_IIA_hyp3"/>
</dbReference>
<dbReference type="NCBIfam" id="TIGR01459">
    <property type="entry name" value="HAD-SF-IIA-hyp4"/>
    <property type="match status" value="1"/>
</dbReference>
<dbReference type="InterPro" id="IPR006357">
    <property type="entry name" value="HAD-SF_hydro_IIA"/>
</dbReference>
<protein>
    <submittedName>
        <fullName evidence="1">HAD superfamily protein involved in N-acetyl-glucosamine catabolism</fullName>
    </submittedName>
</protein>
<dbReference type="GO" id="GO:0005737">
    <property type="term" value="C:cytoplasm"/>
    <property type="evidence" value="ECO:0007669"/>
    <property type="project" value="TreeGrafter"/>
</dbReference>
<dbReference type="GO" id="GO:0016791">
    <property type="term" value="F:phosphatase activity"/>
    <property type="evidence" value="ECO:0007669"/>
    <property type="project" value="TreeGrafter"/>
</dbReference>
<evidence type="ECO:0000313" key="1">
    <source>
        <dbReference type="EMBL" id="VAW12388.1"/>
    </source>
</evidence>
<name>A0A3B0T363_9ZZZZ</name>
<proteinExistence type="predicted"/>
<dbReference type="Gene3D" id="3.40.50.1000">
    <property type="entry name" value="HAD superfamily/HAD-like"/>
    <property type="match status" value="2"/>
</dbReference>
<dbReference type="SUPFAM" id="SSF56784">
    <property type="entry name" value="HAD-like"/>
    <property type="match status" value="1"/>
</dbReference>
<gene>
    <name evidence="1" type="ORF">MNBD_ALPHA09-125</name>
</gene>
<dbReference type="NCBIfam" id="TIGR01460">
    <property type="entry name" value="HAD-SF-IIA"/>
    <property type="match status" value="1"/>
</dbReference>
<dbReference type="PANTHER" id="PTHR19288">
    <property type="entry name" value="4-NITROPHENYLPHOSPHATASE-RELATED"/>
    <property type="match status" value="1"/>
</dbReference>
<organism evidence="1">
    <name type="scientific">hydrothermal vent metagenome</name>
    <dbReference type="NCBI Taxonomy" id="652676"/>
    <lineage>
        <taxon>unclassified sequences</taxon>
        <taxon>metagenomes</taxon>
        <taxon>ecological metagenomes</taxon>
    </lineage>
</organism>
<dbReference type="PANTHER" id="PTHR19288:SF90">
    <property type="entry name" value="OS08G0542600 PROTEIN"/>
    <property type="match status" value="1"/>
</dbReference>
<dbReference type="InterPro" id="IPR036412">
    <property type="entry name" value="HAD-like_sf"/>
</dbReference>
<accession>A0A3B0T363</accession>
<reference evidence="1" key="1">
    <citation type="submission" date="2018-06" db="EMBL/GenBank/DDBJ databases">
        <authorList>
            <person name="Zhirakovskaya E."/>
        </authorList>
    </citation>
    <scope>NUCLEOTIDE SEQUENCE</scope>
</reference>
<dbReference type="AlphaFoldDB" id="A0A3B0T363"/>